<dbReference type="Proteomes" id="UP000001861">
    <property type="component" value="Unassembled WGS sequence"/>
</dbReference>
<dbReference type="GO" id="GO:0046872">
    <property type="term" value="F:metal ion binding"/>
    <property type="evidence" value="ECO:0007669"/>
    <property type="project" value="UniProtKB-KW"/>
</dbReference>
<dbReference type="VEuPathDB" id="FungiDB:CC1G_11165"/>
<dbReference type="GO" id="GO:0004035">
    <property type="term" value="F:alkaline phosphatase activity"/>
    <property type="evidence" value="ECO:0007669"/>
    <property type="project" value="UniProtKB-EC"/>
</dbReference>
<dbReference type="SUPFAM" id="SSF53649">
    <property type="entry name" value="Alkaline phosphatase-like"/>
    <property type="match status" value="1"/>
</dbReference>
<comment type="similarity">
    <text evidence="4">Belongs to the alkaline phosphatase family.</text>
</comment>
<feature type="binding site" evidence="3">
    <location>
        <position position="316"/>
    </location>
    <ligand>
        <name>Mg(2+)</name>
        <dbReference type="ChEBI" id="CHEBI:18420"/>
    </ligand>
</feature>
<dbReference type="KEGG" id="cci:CC1G_11165"/>
<dbReference type="GeneID" id="6015314"/>
<feature type="binding site" evidence="3">
    <location>
        <position position="527"/>
    </location>
    <ligand>
        <name>Zn(2+)</name>
        <dbReference type="ChEBI" id="CHEBI:29105"/>
        <label>2</label>
    </ligand>
</feature>
<feature type="binding site" evidence="3">
    <location>
        <position position="318"/>
    </location>
    <ligand>
        <name>Mg(2+)</name>
        <dbReference type="ChEBI" id="CHEBI:18420"/>
    </ligand>
</feature>
<organism evidence="6 7">
    <name type="scientific">Coprinopsis cinerea (strain Okayama-7 / 130 / ATCC MYA-4618 / FGSC 9003)</name>
    <name type="common">Inky cap fungus</name>
    <name type="synonym">Hormographiella aspergillata</name>
    <dbReference type="NCBI Taxonomy" id="240176"/>
    <lineage>
        <taxon>Eukaryota</taxon>
        <taxon>Fungi</taxon>
        <taxon>Dikarya</taxon>
        <taxon>Basidiomycota</taxon>
        <taxon>Agaricomycotina</taxon>
        <taxon>Agaricomycetes</taxon>
        <taxon>Agaricomycetidae</taxon>
        <taxon>Agaricales</taxon>
        <taxon>Agaricineae</taxon>
        <taxon>Psathyrellaceae</taxon>
        <taxon>Coprinopsis</taxon>
    </lineage>
</organism>
<evidence type="ECO:0000256" key="4">
    <source>
        <dbReference type="RuleBase" id="RU003946"/>
    </source>
</evidence>
<evidence type="ECO:0000313" key="7">
    <source>
        <dbReference type="Proteomes" id="UP000001861"/>
    </source>
</evidence>
<feature type="binding site" evidence="3">
    <location>
        <position position="658"/>
    </location>
    <ligand>
        <name>Zn(2+)</name>
        <dbReference type="ChEBI" id="CHEBI:29105"/>
        <label>2</label>
    </ligand>
</feature>
<keyword evidence="3" id="KW-0479">Metal-binding</keyword>
<dbReference type="InterPro" id="IPR017850">
    <property type="entry name" value="Alkaline_phosphatase_core_sf"/>
</dbReference>
<comment type="cofactor">
    <cofactor evidence="3">
        <name>Mg(2+)</name>
        <dbReference type="ChEBI" id="CHEBI:18420"/>
    </cofactor>
    <text evidence="3">Binds 1 Mg(2+) ion.</text>
</comment>
<dbReference type="eggNOG" id="KOG4126">
    <property type="taxonomic scope" value="Eukaryota"/>
</dbReference>
<dbReference type="SMART" id="SM00098">
    <property type="entry name" value="alkPPc"/>
    <property type="match status" value="1"/>
</dbReference>
<keyword evidence="3" id="KW-0460">Magnesium</keyword>
<name>A8P4C5_COPC7</name>
<dbReference type="PANTHER" id="PTHR11596">
    <property type="entry name" value="ALKALINE PHOSPHATASE"/>
    <property type="match status" value="1"/>
</dbReference>
<feature type="binding site" evidence="3">
    <location>
        <position position="477"/>
    </location>
    <ligand>
        <name>Mg(2+)</name>
        <dbReference type="ChEBI" id="CHEBI:18420"/>
    </ligand>
</feature>
<dbReference type="CDD" id="cd16012">
    <property type="entry name" value="ALP"/>
    <property type="match status" value="1"/>
</dbReference>
<evidence type="ECO:0000256" key="1">
    <source>
        <dbReference type="ARBA" id="ARBA00012647"/>
    </source>
</evidence>
<dbReference type="EMBL" id="AACS02000004">
    <property type="protein sequence ID" value="EAU83081.2"/>
    <property type="molecule type" value="Genomic_DNA"/>
</dbReference>
<feature type="binding site" evidence="3">
    <location>
        <position position="482"/>
    </location>
    <ligand>
        <name>Zn(2+)</name>
        <dbReference type="ChEBI" id="CHEBI:29105"/>
        <label>2</label>
    </ligand>
</feature>
<feature type="active site" description="Phosphoserine intermediate" evidence="2">
    <location>
        <position position="257"/>
    </location>
</feature>
<evidence type="ECO:0000256" key="2">
    <source>
        <dbReference type="PIRSR" id="PIRSR601952-1"/>
    </source>
</evidence>
<dbReference type="RefSeq" id="XP_001838722.2">
    <property type="nucleotide sequence ID" value="XM_001838670.2"/>
</dbReference>
<sequence length="699" mass="76265">MSLLDVDKRGLVTSDKLRSHPALAPLAIRYAETDNMPLRRSSLLVAFVALAPFVDVTVGQTFRRLGACPTLGCVFPPDQTEFLAGQLFDIRLETHAPTRGREATNGVPDENFKLCIQKGKGRCEDVTKFFKIKDSAVEKWSFSYFEDLFAQDAGEETPVNVAAKAYRAPGEYRAILTYNGGVQTVANWIVREPSKKRVAKNVLLFVGDGMTQAMITAARMIAHKTINGKYQSLMQMDQMEALGLQMTHSIDSFITDSANSASALYTGKKSSVNALNVYGDSSEDPFDDPKVETIAELFKRRIGGPIGIVSTAYIADATPAALCAHTRSRNEYQAVVAEFLHNSSLITPLLDWPTGCHGADVVFGGGAEQFIAGPGSPNGTDYYQAFADQGYQVVLNNTALKDADNKKKTLGIFSTGNLAKWIDRNVLPDNLRGQKNSPTGDESDALDQPGLKDMTLKAIDILQARTKRDQGWFMMSEAASIDKMMHALDYDRALGELLELDDTIRASIAHLKKIGQLKDTLIVVTADHGHGFDVFGSTDTEYLRAQTDDSKRRAAVGVYEQSGLPEYTVAPGSTPDNHTILFGAQGPNFPVQWTPRYTFAAGAAALPDHRENYSLNLNGPRNPTVRKSQGVYGPNPEDRQGGFEIHGNLPHHQSQGVHSLQDVPVYATGPGAASFRGVYNSIDIFFKIADALGLGRTKE</sequence>
<reference evidence="6 7" key="1">
    <citation type="journal article" date="2010" name="Proc. Natl. Acad. Sci. U.S.A.">
        <title>Insights into evolution of multicellular fungi from the assembled chromosomes of the mushroom Coprinopsis cinerea (Coprinus cinereus).</title>
        <authorList>
            <person name="Stajich J.E."/>
            <person name="Wilke S.K."/>
            <person name="Ahren D."/>
            <person name="Au C.H."/>
            <person name="Birren B.W."/>
            <person name="Borodovsky M."/>
            <person name="Burns C."/>
            <person name="Canback B."/>
            <person name="Casselton L.A."/>
            <person name="Cheng C.K."/>
            <person name="Deng J."/>
            <person name="Dietrich F.S."/>
            <person name="Fargo D.C."/>
            <person name="Farman M.L."/>
            <person name="Gathman A.C."/>
            <person name="Goldberg J."/>
            <person name="Guigo R."/>
            <person name="Hoegger P.J."/>
            <person name="Hooker J.B."/>
            <person name="Huggins A."/>
            <person name="James T.Y."/>
            <person name="Kamada T."/>
            <person name="Kilaru S."/>
            <person name="Kodira C."/>
            <person name="Kues U."/>
            <person name="Kupfer D."/>
            <person name="Kwan H.S."/>
            <person name="Lomsadze A."/>
            <person name="Li W."/>
            <person name="Lilly W.W."/>
            <person name="Ma L.J."/>
            <person name="Mackey A.J."/>
            <person name="Manning G."/>
            <person name="Martin F."/>
            <person name="Muraguchi H."/>
            <person name="Natvig D.O."/>
            <person name="Palmerini H."/>
            <person name="Ramesh M.A."/>
            <person name="Rehmeyer C.J."/>
            <person name="Roe B.A."/>
            <person name="Shenoy N."/>
            <person name="Stanke M."/>
            <person name="Ter-Hovhannisyan V."/>
            <person name="Tunlid A."/>
            <person name="Velagapudi R."/>
            <person name="Vision T.J."/>
            <person name="Zeng Q."/>
            <person name="Zolan M.E."/>
            <person name="Pukkila P.J."/>
        </authorList>
    </citation>
    <scope>NUCLEOTIDE SEQUENCE [LARGE SCALE GENOMIC DNA]</scope>
    <source>
        <strain evidence="7">Okayama-7 / 130 / ATCC MYA-4618 / FGSC 9003</strain>
    </source>
</reference>
<dbReference type="OrthoDB" id="5818554at2759"/>
<keyword evidence="7" id="KW-1185">Reference proteome</keyword>
<evidence type="ECO:0000256" key="5">
    <source>
        <dbReference type="SAM" id="MobiDB-lite"/>
    </source>
</evidence>
<evidence type="ECO:0000256" key="3">
    <source>
        <dbReference type="PIRSR" id="PIRSR601952-2"/>
    </source>
</evidence>
<accession>A8P4C5</accession>
<dbReference type="Gene3D" id="3.40.720.10">
    <property type="entry name" value="Alkaline Phosphatase, subunit A"/>
    <property type="match status" value="1"/>
</dbReference>
<dbReference type="PANTHER" id="PTHR11596:SF72">
    <property type="entry name" value="ALKALINE PHOSPHATASE"/>
    <property type="match status" value="1"/>
</dbReference>
<dbReference type="HOGENOM" id="CLU_008539_3_0_1"/>
<feature type="region of interest" description="Disordered" evidence="5">
    <location>
        <begin position="429"/>
        <end position="448"/>
    </location>
</feature>
<dbReference type="EC" id="3.1.3.1" evidence="1"/>
<protein>
    <recommendedName>
        <fullName evidence="1">alkaline phosphatase</fullName>
        <ecNumber evidence="1">3.1.3.1</ecNumber>
    </recommendedName>
</protein>
<dbReference type="OMA" id="GSADTEY"/>
<dbReference type="InterPro" id="IPR001952">
    <property type="entry name" value="Alkaline_phosphatase"/>
</dbReference>
<evidence type="ECO:0000313" key="6">
    <source>
        <dbReference type="EMBL" id="EAU83081.2"/>
    </source>
</evidence>
<feature type="binding site" evidence="3">
    <location>
        <position position="528"/>
    </location>
    <ligand>
        <name>Zn(2+)</name>
        <dbReference type="ChEBI" id="CHEBI:29105"/>
        <label>2</label>
    </ligand>
</feature>
<comment type="caution">
    <text evidence="6">The sequence shown here is derived from an EMBL/GenBank/DDBJ whole genome shotgun (WGS) entry which is preliminary data.</text>
</comment>
<proteinExistence type="inferred from homology"/>
<dbReference type="AlphaFoldDB" id="A8P4C5"/>
<feature type="binding site" evidence="3">
    <location>
        <position position="486"/>
    </location>
    <ligand>
        <name>Zn(2+)</name>
        <dbReference type="ChEBI" id="CHEBI:29105"/>
        <label>2</label>
    </ligand>
</feature>
<keyword evidence="3" id="KW-0862">Zinc</keyword>
<gene>
    <name evidence="6" type="ORF">CC1G_11165</name>
</gene>
<dbReference type="STRING" id="240176.A8P4C5"/>
<feature type="binding site" evidence="3">
    <location>
        <position position="208"/>
    </location>
    <ligand>
        <name>Zn(2+)</name>
        <dbReference type="ChEBI" id="CHEBI:29105"/>
        <label>2</label>
    </ligand>
</feature>
<comment type="cofactor">
    <cofactor evidence="3">
        <name>Zn(2+)</name>
        <dbReference type="ChEBI" id="CHEBI:29105"/>
    </cofactor>
    <text evidence="3">Binds 2 Zn(2+) ions.</text>
</comment>
<dbReference type="PRINTS" id="PR00113">
    <property type="entry name" value="ALKPHPHTASE"/>
</dbReference>
<dbReference type="InParanoid" id="A8P4C5"/>
<feature type="binding site" evidence="3">
    <location>
        <position position="208"/>
    </location>
    <ligand>
        <name>Mg(2+)</name>
        <dbReference type="ChEBI" id="CHEBI:18420"/>
    </ligand>
</feature>
<dbReference type="Pfam" id="PF00245">
    <property type="entry name" value="Alk_phosphatase"/>
    <property type="match status" value="1"/>
</dbReference>